<reference evidence="2 3" key="1">
    <citation type="submission" date="2016-04" db="EMBL/GenBank/DDBJ databases">
        <title>A degradative enzymes factory behind the ericoid mycorrhizal symbiosis.</title>
        <authorList>
            <consortium name="DOE Joint Genome Institute"/>
            <person name="Martino E."/>
            <person name="Morin E."/>
            <person name="Grelet G."/>
            <person name="Kuo A."/>
            <person name="Kohler A."/>
            <person name="Daghino S."/>
            <person name="Barry K."/>
            <person name="Choi C."/>
            <person name="Cichocki N."/>
            <person name="Clum A."/>
            <person name="Copeland A."/>
            <person name="Hainaut M."/>
            <person name="Haridas S."/>
            <person name="Labutti K."/>
            <person name="Lindquist E."/>
            <person name="Lipzen A."/>
            <person name="Khouja H.-R."/>
            <person name="Murat C."/>
            <person name="Ohm R."/>
            <person name="Olson A."/>
            <person name="Spatafora J."/>
            <person name="Veneault-Fourrey C."/>
            <person name="Henrissat B."/>
            <person name="Grigoriev I."/>
            <person name="Martin F."/>
            <person name="Perotto S."/>
        </authorList>
    </citation>
    <scope>NUCLEOTIDE SEQUENCE [LARGE SCALE GENOMIC DNA]</scope>
    <source>
        <strain evidence="2 3">E</strain>
    </source>
</reference>
<evidence type="ECO:0000259" key="1">
    <source>
        <dbReference type="Pfam" id="PF06985"/>
    </source>
</evidence>
<dbReference type="AlphaFoldDB" id="A0A2J6TX48"/>
<dbReference type="InParanoid" id="A0A2J6TX48"/>
<accession>A0A2J6TX48</accession>
<gene>
    <name evidence="2" type="ORF">K444DRAFT_579173</name>
</gene>
<dbReference type="PANTHER" id="PTHR33112">
    <property type="entry name" value="DOMAIN PROTEIN, PUTATIVE-RELATED"/>
    <property type="match status" value="1"/>
</dbReference>
<dbReference type="PANTHER" id="PTHR33112:SF16">
    <property type="entry name" value="HETEROKARYON INCOMPATIBILITY DOMAIN-CONTAINING PROTEIN"/>
    <property type="match status" value="1"/>
</dbReference>
<proteinExistence type="predicted"/>
<sequence>MSEAGAGARLNSIEVLVGYGRNFMRGRIHLYAPKESPAILSGDVVQKPMLVDDTMRPSELVQEWLSSCVSHHDLCRKAFSGDLVNEETIYPGAPHRLIEVYEKSDGASQPSARLIERRPRVDTRPYMYVALSHCWGPPNERPLCTTRASLGQHMLQIPWGQLPQTFQDSILLCKELSIQYLWIDSLCIIQDDEEDWSIQSRFMGQIYERALFTIAASSAKSSTEGLFRSGKADRVLAYIEPDLEKCISSSPLNQRAWVMQEYFLSRRIVHFTIHGLLWSCKNGKGSETQYMMSEFGSSWEAVSEDDWRALVQSYTRRQLTYKSDKLVAIEGLSRQFSYRYKIDRSFQYRHGLWLENMPHDLMWYGEERLVRDRGNYIPSWSWASTTGPISFKASVFGNPEVFHAHVTGGNLTFILGMEALVRRIDDLEGPVRCQAFCFEDVQDMGSTGRMHEEYRDSSVHVAPTFVFRSGGKKVGWGVFDQHEEPSEDVFCLPLIKQKVWEGFASSKEQHFLWVLLVSSVAPGKFERVGWGLHFVPSWFDGLIARLISLA</sequence>
<dbReference type="InterPro" id="IPR010730">
    <property type="entry name" value="HET"/>
</dbReference>
<dbReference type="EMBL" id="KZ613740">
    <property type="protein sequence ID" value="PMD67528.1"/>
    <property type="molecule type" value="Genomic_DNA"/>
</dbReference>
<evidence type="ECO:0000313" key="3">
    <source>
        <dbReference type="Proteomes" id="UP000235371"/>
    </source>
</evidence>
<dbReference type="Proteomes" id="UP000235371">
    <property type="component" value="Unassembled WGS sequence"/>
</dbReference>
<dbReference type="GeneID" id="36585723"/>
<name>A0A2J6TX48_9HELO</name>
<dbReference type="OrthoDB" id="3523692at2759"/>
<dbReference type="RefSeq" id="XP_024744432.1">
    <property type="nucleotide sequence ID" value="XM_024877646.1"/>
</dbReference>
<evidence type="ECO:0000313" key="2">
    <source>
        <dbReference type="EMBL" id="PMD67528.1"/>
    </source>
</evidence>
<organism evidence="2 3">
    <name type="scientific">Hyaloscypha bicolor E</name>
    <dbReference type="NCBI Taxonomy" id="1095630"/>
    <lineage>
        <taxon>Eukaryota</taxon>
        <taxon>Fungi</taxon>
        <taxon>Dikarya</taxon>
        <taxon>Ascomycota</taxon>
        <taxon>Pezizomycotina</taxon>
        <taxon>Leotiomycetes</taxon>
        <taxon>Helotiales</taxon>
        <taxon>Hyaloscyphaceae</taxon>
        <taxon>Hyaloscypha</taxon>
        <taxon>Hyaloscypha bicolor</taxon>
    </lineage>
</organism>
<feature type="domain" description="Heterokaryon incompatibility" evidence="1">
    <location>
        <begin position="128"/>
        <end position="261"/>
    </location>
</feature>
<dbReference type="STRING" id="1095630.A0A2J6TX48"/>
<protein>
    <submittedName>
        <fullName evidence="2">HET-domain-containing protein</fullName>
    </submittedName>
</protein>
<keyword evidence="3" id="KW-1185">Reference proteome</keyword>
<dbReference type="Pfam" id="PF06985">
    <property type="entry name" value="HET"/>
    <property type="match status" value="1"/>
</dbReference>